<dbReference type="InterPro" id="IPR015424">
    <property type="entry name" value="PyrdxlP-dep_Trfase"/>
</dbReference>
<dbReference type="EC" id="4.1.1.81" evidence="4"/>
<dbReference type="CDD" id="cd00609">
    <property type="entry name" value="AAT_like"/>
    <property type="match status" value="1"/>
</dbReference>
<evidence type="ECO:0000256" key="3">
    <source>
        <dbReference type="ARBA" id="ARBA00004953"/>
    </source>
</evidence>
<evidence type="ECO:0000256" key="1">
    <source>
        <dbReference type="ARBA" id="ARBA00001933"/>
    </source>
</evidence>
<dbReference type="PANTHER" id="PTHR42885:SF1">
    <property type="entry name" value="THREONINE-PHOSPHATE DECARBOXYLASE"/>
    <property type="match status" value="1"/>
</dbReference>
<evidence type="ECO:0000313" key="12">
    <source>
        <dbReference type="Proteomes" id="UP000613113"/>
    </source>
</evidence>
<protein>
    <recommendedName>
        <fullName evidence="4">threonine-phosphate decarboxylase</fullName>
        <ecNumber evidence="4">4.1.1.81</ecNumber>
    </recommendedName>
    <alternativeName>
        <fullName evidence="8">L-threonine-O-3-phosphate decarboxylase</fullName>
    </alternativeName>
</protein>
<dbReference type="InterPro" id="IPR004839">
    <property type="entry name" value="Aminotransferase_I/II_large"/>
</dbReference>
<evidence type="ECO:0000256" key="8">
    <source>
        <dbReference type="ARBA" id="ARBA00029996"/>
    </source>
</evidence>
<proteinExistence type="predicted"/>
<dbReference type="Proteomes" id="UP000613113">
    <property type="component" value="Unassembled WGS sequence"/>
</dbReference>
<evidence type="ECO:0000256" key="6">
    <source>
        <dbReference type="ARBA" id="ARBA00022898"/>
    </source>
</evidence>
<evidence type="ECO:0000256" key="4">
    <source>
        <dbReference type="ARBA" id="ARBA00012285"/>
    </source>
</evidence>
<gene>
    <name evidence="11" type="ORF">H8K27_15780</name>
</gene>
<dbReference type="PANTHER" id="PTHR42885">
    <property type="entry name" value="HISTIDINOL-PHOSPHATE AMINOTRANSFERASE-RELATED"/>
    <property type="match status" value="1"/>
</dbReference>
<name>A0ABR6YRR2_9BURK</name>
<evidence type="ECO:0000256" key="2">
    <source>
        <dbReference type="ARBA" id="ARBA00003444"/>
    </source>
</evidence>
<dbReference type="InterPro" id="IPR015421">
    <property type="entry name" value="PyrdxlP-dep_Trfase_major"/>
</dbReference>
<dbReference type="InterPro" id="IPR005860">
    <property type="entry name" value="CobD"/>
</dbReference>
<evidence type="ECO:0000256" key="7">
    <source>
        <dbReference type="ARBA" id="ARBA00023239"/>
    </source>
</evidence>
<dbReference type="EMBL" id="JACOGC010000009">
    <property type="protein sequence ID" value="MBC3886587.1"/>
    <property type="molecule type" value="Genomic_DNA"/>
</dbReference>
<keyword evidence="12" id="KW-1185">Reference proteome</keyword>
<evidence type="ECO:0000313" key="11">
    <source>
        <dbReference type="EMBL" id="MBC3886587.1"/>
    </source>
</evidence>
<dbReference type="Gene3D" id="3.90.1150.10">
    <property type="entry name" value="Aspartate Aminotransferase, domain 1"/>
    <property type="match status" value="1"/>
</dbReference>
<dbReference type="SUPFAM" id="SSF53383">
    <property type="entry name" value="PLP-dependent transferases"/>
    <property type="match status" value="1"/>
</dbReference>
<feature type="domain" description="Aminotransferase class I/classII large" evidence="10">
    <location>
        <begin position="52"/>
        <end position="297"/>
    </location>
</feature>
<comment type="function">
    <text evidence="2">Decarboxylates L-threonine-O-3-phosphate to yield (R)-1-amino-2-propanol O-2-phosphate, the precursor for the linkage between the nucleotide loop and the corrin ring in cobalamin.</text>
</comment>
<comment type="pathway">
    <text evidence="3">Cofactor biosynthesis; adenosylcobalamin biosynthesis.</text>
</comment>
<organism evidence="11 12">
    <name type="scientific">Undibacterium griseum</name>
    <dbReference type="NCBI Taxonomy" id="2762295"/>
    <lineage>
        <taxon>Bacteria</taxon>
        <taxon>Pseudomonadati</taxon>
        <taxon>Pseudomonadota</taxon>
        <taxon>Betaproteobacteria</taxon>
        <taxon>Burkholderiales</taxon>
        <taxon>Oxalobacteraceae</taxon>
        <taxon>Undibacterium</taxon>
    </lineage>
</organism>
<dbReference type="InterPro" id="IPR004838">
    <property type="entry name" value="NHTrfase_class1_PyrdxlP-BS"/>
</dbReference>
<comment type="catalytic activity">
    <reaction evidence="9">
        <text>O-phospho-L-threonine + H(+) = (R)-1-aminopropan-2-yl phosphate + CO2</text>
        <dbReference type="Rhea" id="RHEA:11492"/>
        <dbReference type="ChEBI" id="CHEBI:15378"/>
        <dbReference type="ChEBI" id="CHEBI:16526"/>
        <dbReference type="ChEBI" id="CHEBI:58563"/>
        <dbReference type="ChEBI" id="CHEBI:58675"/>
        <dbReference type="EC" id="4.1.1.81"/>
    </reaction>
</comment>
<dbReference type="Gene3D" id="3.40.640.10">
    <property type="entry name" value="Type I PLP-dependent aspartate aminotransferase-like (Major domain)"/>
    <property type="match status" value="1"/>
</dbReference>
<dbReference type="InterPro" id="IPR015422">
    <property type="entry name" value="PyrdxlP-dep_Trfase_small"/>
</dbReference>
<comment type="cofactor">
    <cofactor evidence="1">
        <name>pyridoxal 5'-phosphate</name>
        <dbReference type="ChEBI" id="CHEBI:597326"/>
    </cofactor>
</comment>
<dbReference type="GO" id="GO:0048472">
    <property type="term" value="F:threonine-phosphate decarboxylase activity"/>
    <property type="evidence" value="ECO:0007669"/>
    <property type="project" value="UniProtKB-EC"/>
</dbReference>
<evidence type="ECO:0000256" key="5">
    <source>
        <dbReference type="ARBA" id="ARBA00022573"/>
    </source>
</evidence>
<accession>A0ABR6YRR2</accession>
<reference evidence="11 12" key="1">
    <citation type="submission" date="2020-08" db="EMBL/GenBank/DDBJ databases">
        <title>Novel species isolated from subtropical streams in China.</title>
        <authorList>
            <person name="Lu H."/>
        </authorList>
    </citation>
    <scope>NUCLEOTIDE SEQUENCE [LARGE SCALE GENOMIC DNA]</scope>
    <source>
        <strain evidence="11 12">FT31W</strain>
    </source>
</reference>
<dbReference type="RefSeq" id="WP_186864133.1">
    <property type="nucleotide sequence ID" value="NZ_JACOGC010000009.1"/>
</dbReference>
<keyword evidence="5" id="KW-0169">Cobalamin biosynthesis</keyword>
<comment type="caution">
    <text evidence="11">The sequence shown here is derived from an EMBL/GenBank/DDBJ whole genome shotgun (WGS) entry which is preliminary data.</text>
</comment>
<keyword evidence="6" id="KW-0663">Pyridoxal phosphate</keyword>
<evidence type="ECO:0000256" key="9">
    <source>
        <dbReference type="ARBA" id="ARBA00048531"/>
    </source>
</evidence>
<evidence type="ECO:0000259" key="10">
    <source>
        <dbReference type="Pfam" id="PF00155"/>
    </source>
</evidence>
<dbReference type="Pfam" id="PF00155">
    <property type="entry name" value="Aminotran_1_2"/>
    <property type="match status" value="1"/>
</dbReference>
<keyword evidence="7 11" id="KW-0456">Lyase</keyword>
<sequence>MLEHGGNLRDAVHNFGRPLEQWLDLSTGINPGFYPVPSLPADAWHRLPEPSTALQEAAQAYYQAPQMLAVAGTQAAIQALPRLRAASHAASRIVVSAPSYAEHAHQWRQAGFSVSESPYALLGKQVDAADVIVVCNPNNPTGERIAPAQLLDWAGRLAARGGWLIVDEAFADTANDFSIARYSQQAGVIVLRSVGKFFGLAGIRLGFVAAGKALLRQLAHALGPWTISGPAQQIALSALQDSAWQQQTRDKLQHDGERLRNLLRQHGWHSSGTDLFQWISHHETGEQSEHLFHFMAQRGIWLRWFAPGPQRPHGVRLGLPGGETGWQRLQQACHEWTQQQP</sequence>
<dbReference type="NCBIfam" id="TIGR01140">
    <property type="entry name" value="L_thr_O3P_dcar"/>
    <property type="match status" value="1"/>
</dbReference>
<dbReference type="PROSITE" id="PS00105">
    <property type="entry name" value="AA_TRANSFER_CLASS_1"/>
    <property type="match status" value="1"/>
</dbReference>